<feature type="domain" description="Exonuclease" evidence="8">
    <location>
        <begin position="10"/>
        <end position="184"/>
    </location>
</feature>
<name>A0A218VXX8_PUNGR</name>
<evidence type="ECO:0000256" key="5">
    <source>
        <dbReference type="ARBA" id="ARBA00022839"/>
    </source>
</evidence>
<dbReference type="EMBL" id="MTKT01005615">
    <property type="protein sequence ID" value="OWM65276.1"/>
    <property type="molecule type" value="Genomic_DNA"/>
</dbReference>
<dbReference type="FunFam" id="3.30.420.10:FF:000040">
    <property type="entry name" value="Exonuclease family protein"/>
    <property type="match status" value="1"/>
</dbReference>
<dbReference type="AlphaFoldDB" id="A0A218VXX8"/>
<evidence type="ECO:0000259" key="8">
    <source>
        <dbReference type="SMART" id="SM00479"/>
    </source>
</evidence>
<accession>A0A218VXX8</accession>
<keyword evidence="6" id="KW-0460">Magnesium</keyword>
<dbReference type="PANTHER" id="PTHR30231">
    <property type="entry name" value="DNA POLYMERASE III SUBUNIT EPSILON"/>
    <property type="match status" value="1"/>
</dbReference>
<feature type="region of interest" description="Disordered" evidence="7">
    <location>
        <begin position="290"/>
        <end position="315"/>
    </location>
</feature>
<dbReference type="Pfam" id="PF00929">
    <property type="entry name" value="RNase_T"/>
    <property type="match status" value="1"/>
</dbReference>
<keyword evidence="2" id="KW-0540">Nuclease</keyword>
<dbReference type="PANTHER" id="PTHR30231:SF4">
    <property type="entry name" value="PROTEIN NEN2"/>
    <property type="match status" value="1"/>
</dbReference>
<keyword evidence="5" id="KW-0269">Exonuclease</keyword>
<dbReference type="Gene3D" id="3.30.420.10">
    <property type="entry name" value="Ribonuclease H-like superfamily/Ribonuclease H"/>
    <property type="match status" value="1"/>
</dbReference>
<dbReference type="GO" id="GO:0046872">
    <property type="term" value="F:metal ion binding"/>
    <property type="evidence" value="ECO:0007669"/>
    <property type="project" value="UniProtKB-KW"/>
</dbReference>
<evidence type="ECO:0000256" key="1">
    <source>
        <dbReference type="ARBA" id="ARBA00001946"/>
    </source>
</evidence>
<proteinExistence type="predicted"/>
<evidence type="ECO:0000256" key="2">
    <source>
        <dbReference type="ARBA" id="ARBA00022722"/>
    </source>
</evidence>
<evidence type="ECO:0000313" key="9">
    <source>
        <dbReference type="EMBL" id="OWM65276.1"/>
    </source>
</evidence>
<reference evidence="10" key="1">
    <citation type="journal article" date="2017" name="Plant J.">
        <title>The pomegranate (Punica granatum L.) genome and the genomics of punicalagin biosynthesis.</title>
        <authorList>
            <person name="Qin G."/>
            <person name="Xu C."/>
            <person name="Ming R."/>
            <person name="Tang H."/>
            <person name="Guyot R."/>
            <person name="Kramer E.M."/>
            <person name="Hu Y."/>
            <person name="Yi X."/>
            <person name="Qi Y."/>
            <person name="Xu X."/>
            <person name="Gao Z."/>
            <person name="Pan H."/>
            <person name="Jian J."/>
            <person name="Tian Y."/>
            <person name="Yue Z."/>
            <person name="Xu Y."/>
        </authorList>
    </citation>
    <scope>NUCLEOTIDE SEQUENCE [LARGE SCALE GENOMIC DNA]</scope>
    <source>
        <strain evidence="10">cv. Dabenzi</strain>
    </source>
</reference>
<feature type="compositionally biased region" description="Polar residues" evidence="7">
    <location>
        <begin position="300"/>
        <end position="315"/>
    </location>
</feature>
<evidence type="ECO:0000256" key="6">
    <source>
        <dbReference type="ARBA" id="ARBA00022842"/>
    </source>
</evidence>
<organism evidence="9 10">
    <name type="scientific">Punica granatum</name>
    <name type="common">Pomegranate</name>
    <dbReference type="NCBI Taxonomy" id="22663"/>
    <lineage>
        <taxon>Eukaryota</taxon>
        <taxon>Viridiplantae</taxon>
        <taxon>Streptophyta</taxon>
        <taxon>Embryophyta</taxon>
        <taxon>Tracheophyta</taxon>
        <taxon>Spermatophyta</taxon>
        <taxon>Magnoliopsida</taxon>
        <taxon>eudicotyledons</taxon>
        <taxon>Gunneridae</taxon>
        <taxon>Pentapetalae</taxon>
        <taxon>rosids</taxon>
        <taxon>malvids</taxon>
        <taxon>Myrtales</taxon>
        <taxon>Lythraceae</taxon>
        <taxon>Punica</taxon>
    </lineage>
</organism>
<dbReference type="InterPro" id="IPR012337">
    <property type="entry name" value="RNaseH-like_sf"/>
</dbReference>
<sequence length="514" mass="56281">MGLSEETRSEIVFFDVETTVPTRPGQGHAILEFGAILVCPRKLVELRCYSTLVRPSDISLISSLSVRCNGITPDNVSSAPTFGEIADEVYDILHGRIWAGHNILRFDCARIREAFAGLGRPAPEPKGTIDSLALLTQKFGRRAGDMKMATLAAYFGLGQQKHRSLDDVRMNLEVVKYCATVLFLESSLPDIFTANSWVSPNATTRSRSHGKLSPACLSVNSNTPVSEQELEEAASLSSPVNQEMEENHPIFSLVTVAEEVAESNPSRAANSDPFDMAPLCNEMKAESDQLDTAMEEEKTTCQSPDTGAQQLPSASEGSSGFVGFLEPEEVSIPLISASLVPYYRGTHRIRLVHNGVAFQLCCSALRVRFGVTESKYNDYAGRPKLSFVVDTSPSLCQVLDACDGIAQKLSIDSGSSSEWKPVVIRKKGICNSPNVRLHISIINVDGPRYETEIYRKESSGAVEKLMFSQCNAEELKAIINPGTFVDAYFSLDPYDYCQQAGIRLVAKKLFVHSN</sequence>
<comment type="cofactor">
    <cofactor evidence="1">
        <name>Mg(2+)</name>
        <dbReference type="ChEBI" id="CHEBI:18420"/>
    </cofactor>
</comment>
<protein>
    <recommendedName>
        <fullName evidence="8">Exonuclease domain-containing protein</fullName>
    </recommendedName>
</protein>
<dbReference type="InterPro" id="IPR013520">
    <property type="entry name" value="Ribonucl_H"/>
</dbReference>
<keyword evidence="3" id="KW-0479">Metal-binding</keyword>
<evidence type="ECO:0000313" key="10">
    <source>
        <dbReference type="Proteomes" id="UP000197138"/>
    </source>
</evidence>
<dbReference type="GO" id="GO:0008408">
    <property type="term" value="F:3'-5' exonuclease activity"/>
    <property type="evidence" value="ECO:0007669"/>
    <property type="project" value="TreeGrafter"/>
</dbReference>
<gene>
    <name evidence="9" type="ORF">CDL15_Pgr008866</name>
</gene>
<keyword evidence="4" id="KW-0378">Hydrolase</keyword>
<dbReference type="SUPFAM" id="SSF53098">
    <property type="entry name" value="Ribonuclease H-like"/>
    <property type="match status" value="1"/>
</dbReference>
<evidence type="ECO:0000256" key="4">
    <source>
        <dbReference type="ARBA" id="ARBA00022801"/>
    </source>
</evidence>
<dbReference type="InterPro" id="IPR036397">
    <property type="entry name" value="RNaseH_sf"/>
</dbReference>
<evidence type="ECO:0000256" key="3">
    <source>
        <dbReference type="ARBA" id="ARBA00022723"/>
    </source>
</evidence>
<dbReference type="CDD" id="cd06127">
    <property type="entry name" value="DEDDh"/>
    <property type="match status" value="1"/>
</dbReference>
<dbReference type="SMART" id="SM00479">
    <property type="entry name" value="EXOIII"/>
    <property type="match status" value="1"/>
</dbReference>
<dbReference type="GO" id="GO:0003676">
    <property type="term" value="F:nucleic acid binding"/>
    <property type="evidence" value="ECO:0007669"/>
    <property type="project" value="InterPro"/>
</dbReference>
<evidence type="ECO:0000256" key="7">
    <source>
        <dbReference type="SAM" id="MobiDB-lite"/>
    </source>
</evidence>
<comment type="caution">
    <text evidence="9">The sequence shown here is derived from an EMBL/GenBank/DDBJ whole genome shotgun (WGS) entry which is preliminary data.</text>
</comment>
<dbReference type="Proteomes" id="UP000197138">
    <property type="component" value="Unassembled WGS sequence"/>
</dbReference>